<dbReference type="EMBL" id="JAPDRQ010000100">
    <property type="protein sequence ID" value="KAJ9655284.1"/>
    <property type="molecule type" value="Genomic_DNA"/>
</dbReference>
<protein>
    <submittedName>
        <fullName evidence="1">Uncharacterized protein</fullName>
    </submittedName>
</protein>
<comment type="caution">
    <text evidence="1">The sequence shown here is derived from an EMBL/GenBank/DDBJ whole genome shotgun (WGS) entry which is preliminary data.</text>
</comment>
<sequence>MPAPIISACPVRTRFGVLSIRPFIRFFSHTPVHHLRSTELTPDYLSSLRSNPDRIWTDIHTSASKFGPGRRWGQDPTHTGLTRLTLTDHDKAARDWFVETTKSLHCDVKVDAIGNTFAIRPGLNNDVPATFVGSHLDSQPLGGRFDGVLGVCAGIEMLRVLNDNHIETEGPVGVVNWTNEEGARFPVSMMGSGVWAGAQDLQSIYKLKEVNAGTNGQRRTVKEELERIGYLGNIPASPIEGVRMAGHFELHIEQGPKLDSEKKSVGVVEGVQSYQWYEIRVWGQASHAGATEFKYRADALLFASGIVVKAREMAEKAGVLATVGILRAEPGSVNTTPDSVYMTLDIRHRDNEMVATFAADFQGWLKQAAGREGGITFEMSKTFESRATKFDEVAIACVRDSAGAVTGKHDVPSMTSGAGHDSVNTSKHCPTAMVFVPCRKGVSHHPEEWCEKEHCAVGTDVIVQSVLRFDQWRHKEGHFGGSLDSNG</sequence>
<evidence type="ECO:0000313" key="2">
    <source>
        <dbReference type="Proteomes" id="UP001172386"/>
    </source>
</evidence>
<dbReference type="Proteomes" id="UP001172386">
    <property type="component" value="Unassembled WGS sequence"/>
</dbReference>
<keyword evidence="2" id="KW-1185">Reference proteome</keyword>
<reference evidence="1" key="1">
    <citation type="submission" date="2022-10" db="EMBL/GenBank/DDBJ databases">
        <title>Culturing micro-colonial fungi from biological soil crusts in the Mojave desert and describing Neophaeococcomyces mojavensis, and introducing the new genera and species Taxawa tesnikishii.</title>
        <authorList>
            <person name="Kurbessoian T."/>
            <person name="Stajich J.E."/>
        </authorList>
    </citation>
    <scope>NUCLEOTIDE SEQUENCE</scope>
    <source>
        <strain evidence="1">JES_112</strain>
    </source>
</reference>
<evidence type="ECO:0000313" key="1">
    <source>
        <dbReference type="EMBL" id="KAJ9655284.1"/>
    </source>
</evidence>
<proteinExistence type="predicted"/>
<organism evidence="1 2">
    <name type="scientific">Neophaeococcomyces mojaviensis</name>
    <dbReference type="NCBI Taxonomy" id="3383035"/>
    <lineage>
        <taxon>Eukaryota</taxon>
        <taxon>Fungi</taxon>
        <taxon>Dikarya</taxon>
        <taxon>Ascomycota</taxon>
        <taxon>Pezizomycotina</taxon>
        <taxon>Eurotiomycetes</taxon>
        <taxon>Chaetothyriomycetidae</taxon>
        <taxon>Chaetothyriales</taxon>
        <taxon>Chaetothyriales incertae sedis</taxon>
        <taxon>Neophaeococcomyces</taxon>
    </lineage>
</organism>
<gene>
    <name evidence="1" type="ORF">H2198_005813</name>
</gene>
<accession>A0ACC3A551</accession>
<name>A0ACC3A551_9EURO</name>